<feature type="transmembrane region" description="Helical" evidence="6">
    <location>
        <begin position="252"/>
        <end position="278"/>
    </location>
</feature>
<sequence length="500" mass="56876">MVLKVYQLIVPFVMRTVMLYYLGIQYLGLNSLFTSVLQVLNLAELGVGSAMVYSMYKPIVENNRAQIRSLMRLYRTYYRIIGLVILVSGTILTPFIPHLIHGSVPSDMNIYILYLLNLAATVLSYWLFAYKNSILNAYQRVDVVSKVTLFTNTVMYAFQIWMIVEFKNYYAYIIVTLASQVLTNILTAIAANKLYPDLNPGAPLDKEEVKIINRRIRDLMTSRLGSVAMTTSDTIIISSFLGLTILAQYQNYFYIVTAAAGILGIVFNSVTAGIGNSLIVETKEKNVQDLAKFTFIISWVSGVGAACMLTLFQPFMELWVGRKNLLSFGVVVCMAIYFFVTEVNQLLNTYKDAGGIWHKDRYRTLVVSMINIFLNLLMTPFFGVYGAMLSTVLAILCVGMPWIFYNLFTTIFEKRHLKKYLKKVILYVFVTIIGCVFSVVICSFIKTSLVLSLIINLIISVVIMDILYFVVYRGQYEFSETIKLVDKLTKHKIPLLKKFI</sequence>
<dbReference type="OrthoDB" id="8609648at2"/>
<keyword evidence="5 6" id="KW-0472">Membrane</keyword>
<keyword evidence="3 6" id="KW-0812">Transmembrane</keyword>
<comment type="subcellular location">
    <subcellularLocation>
        <location evidence="1">Cell membrane</location>
        <topology evidence="1">Multi-pass membrane protein</topology>
    </subcellularLocation>
</comment>
<feature type="transmembrane region" description="Helical" evidence="6">
    <location>
        <begin position="169"/>
        <end position="191"/>
    </location>
</feature>
<feature type="transmembrane region" description="Helical" evidence="6">
    <location>
        <begin position="391"/>
        <end position="412"/>
    </location>
</feature>
<name>A0A0R1TI26_9LACO</name>
<feature type="transmembrane region" description="Helical" evidence="6">
    <location>
        <begin position="141"/>
        <end position="163"/>
    </location>
</feature>
<feature type="transmembrane region" description="Helical" evidence="6">
    <location>
        <begin position="364"/>
        <end position="385"/>
    </location>
</feature>
<dbReference type="PANTHER" id="PTHR30250">
    <property type="entry name" value="PST FAMILY PREDICTED COLANIC ACID TRANSPORTER"/>
    <property type="match status" value="1"/>
</dbReference>
<gene>
    <name evidence="7" type="ORF">FC36_GL000399</name>
</gene>
<feature type="transmembrane region" description="Helical" evidence="6">
    <location>
        <begin position="35"/>
        <end position="56"/>
    </location>
</feature>
<dbReference type="PATRIC" id="fig|1423740.3.peg.428"/>
<dbReference type="AlphaFoldDB" id="A0A0R1TI26"/>
<evidence type="ECO:0000256" key="3">
    <source>
        <dbReference type="ARBA" id="ARBA00022692"/>
    </source>
</evidence>
<reference evidence="7 8" key="1">
    <citation type="journal article" date="2015" name="Genome Announc.">
        <title>Expanding the biotechnology potential of lactobacilli through comparative genomics of 213 strains and associated genera.</title>
        <authorList>
            <person name="Sun Z."/>
            <person name="Harris H.M."/>
            <person name="McCann A."/>
            <person name="Guo C."/>
            <person name="Argimon S."/>
            <person name="Zhang W."/>
            <person name="Yang X."/>
            <person name="Jeffery I.B."/>
            <person name="Cooney J.C."/>
            <person name="Kagawa T.F."/>
            <person name="Liu W."/>
            <person name="Song Y."/>
            <person name="Salvetti E."/>
            <person name="Wrobel A."/>
            <person name="Rasinkangas P."/>
            <person name="Parkhill J."/>
            <person name="Rea M.C."/>
            <person name="O'Sullivan O."/>
            <person name="Ritari J."/>
            <person name="Douillard F.P."/>
            <person name="Paul Ross R."/>
            <person name="Yang R."/>
            <person name="Briner A.E."/>
            <person name="Felis G.E."/>
            <person name="de Vos W.M."/>
            <person name="Barrangou R."/>
            <person name="Klaenhammer T.R."/>
            <person name="Caufield P.W."/>
            <person name="Cui Y."/>
            <person name="Zhang H."/>
            <person name="O'Toole P.W."/>
        </authorList>
    </citation>
    <scope>NUCLEOTIDE SEQUENCE [LARGE SCALE GENOMIC DNA]</scope>
    <source>
        <strain evidence="7 8">DSM 15833</strain>
    </source>
</reference>
<feature type="transmembrane region" description="Helical" evidence="6">
    <location>
        <begin position="424"/>
        <end position="445"/>
    </location>
</feature>
<dbReference type="GO" id="GO:0005886">
    <property type="term" value="C:plasma membrane"/>
    <property type="evidence" value="ECO:0007669"/>
    <property type="project" value="UniProtKB-SubCell"/>
</dbReference>
<dbReference type="Proteomes" id="UP000051048">
    <property type="component" value="Unassembled WGS sequence"/>
</dbReference>
<comment type="caution">
    <text evidence="7">The sequence shown here is derived from an EMBL/GenBank/DDBJ whole genome shotgun (WGS) entry which is preliminary data.</text>
</comment>
<organism evidence="7 8">
    <name type="scientific">Ligilactobacillus equi DSM 15833 = JCM 10991</name>
    <dbReference type="NCBI Taxonomy" id="1423740"/>
    <lineage>
        <taxon>Bacteria</taxon>
        <taxon>Bacillati</taxon>
        <taxon>Bacillota</taxon>
        <taxon>Bacilli</taxon>
        <taxon>Lactobacillales</taxon>
        <taxon>Lactobacillaceae</taxon>
        <taxon>Ligilactobacillus</taxon>
    </lineage>
</organism>
<evidence type="ECO:0000256" key="4">
    <source>
        <dbReference type="ARBA" id="ARBA00022989"/>
    </source>
</evidence>
<dbReference type="InterPro" id="IPR050833">
    <property type="entry name" value="Poly_Biosynth_Transport"/>
</dbReference>
<dbReference type="PANTHER" id="PTHR30250:SF26">
    <property type="entry name" value="PSMA PROTEIN"/>
    <property type="match status" value="1"/>
</dbReference>
<evidence type="ECO:0000313" key="7">
    <source>
        <dbReference type="EMBL" id="KRL79700.1"/>
    </source>
</evidence>
<feature type="transmembrane region" description="Helical" evidence="6">
    <location>
        <begin position="108"/>
        <end position="129"/>
    </location>
</feature>
<feature type="transmembrane region" description="Helical" evidence="6">
    <location>
        <begin position="77"/>
        <end position="96"/>
    </location>
</feature>
<evidence type="ECO:0000256" key="1">
    <source>
        <dbReference type="ARBA" id="ARBA00004651"/>
    </source>
</evidence>
<evidence type="ECO:0000256" key="5">
    <source>
        <dbReference type="ARBA" id="ARBA00023136"/>
    </source>
</evidence>
<evidence type="ECO:0000256" key="2">
    <source>
        <dbReference type="ARBA" id="ARBA00022475"/>
    </source>
</evidence>
<keyword evidence="4 6" id="KW-1133">Transmembrane helix</keyword>
<dbReference type="STRING" id="1423740.FC36_GL000399"/>
<feature type="transmembrane region" description="Helical" evidence="6">
    <location>
        <begin position="324"/>
        <end position="343"/>
    </location>
</feature>
<feature type="transmembrane region" description="Helical" evidence="6">
    <location>
        <begin position="12"/>
        <end position="29"/>
    </location>
</feature>
<dbReference type="EMBL" id="AZFH01000087">
    <property type="protein sequence ID" value="KRL79700.1"/>
    <property type="molecule type" value="Genomic_DNA"/>
</dbReference>
<protein>
    <submittedName>
        <fullName evidence="7">Epst</fullName>
    </submittedName>
</protein>
<feature type="transmembrane region" description="Helical" evidence="6">
    <location>
        <begin position="224"/>
        <end position="246"/>
    </location>
</feature>
<evidence type="ECO:0000313" key="8">
    <source>
        <dbReference type="Proteomes" id="UP000051048"/>
    </source>
</evidence>
<proteinExistence type="predicted"/>
<feature type="transmembrane region" description="Helical" evidence="6">
    <location>
        <begin position="451"/>
        <end position="471"/>
    </location>
</feature>
<feature type="transmembrane region" description="Helical" evidence="6">
    <location>
        <begin position="290"/>
        <end position="312"/>
    </location>
</feature>
<keyword evidence="2" id="KW-1003">Cell membrane</keyword>
<accession>A0A0R1TI26</accession>
<evidence type="ECO:0000256" key="6">
    <source>
        <dbReference type="SAM" id="Phobius"/>
    </source>
</evidence>